<evidence type="ECO:0000259" key="1">
    <source>
        <dbReference type="Pfam" id="PF25934"/>
    </source>
</evidence>
<dbReference type="AlphaFoldDB" id="A0ABD5PM82"/>
<dbReference type="RefSeq" id="WP_250139559.1">
    <property type="nucleotide sequence ID" value="NZ_JALIQP010000001.1"/>
</dbReference>
<dbReference type="InterPro" id="IPR058285">
    <property type="entry name" value="DUF7979"/>
</dbReference>
<keyword evidence="3" id="KW-1185">Reference proteome</keyword>
<dbReference type="Pfam" id="PF25934">
    <property type="entry name" value="DUF7979"/>
    <property type="match status" value="1"/>
</dbReference>
<reference evidence="2 3" key="1">
    <citation type="journal article" date="2019" name="Int. J. Syst. Evol. Microbiol.">
        <title>The Global Catalogue of Microorganisms (GCM) 10K type strain sequencing project: providing services to taxonomists for standard genome sequencing and annotation.</title>
        <authorList>
            <consortium name="The Broad Institute Genomics Platform"/>
            <consortium name="The Broad Institute Genome Sequencing Center for Infectious Disease"/>
            <person name="Wu L."/>
            <person name="Ma J."/>
        </authorList>
    </citation>
    <scope>NUCLEOTIDE SEQUENCE [LARGE SCALE GENOMIC DNA]</scope>
    <source>
        <strain evidence="2 3">WLHS5</strain>
    </source>
</reference>
<gene>
    <name evidence="2" type="ORF">ACFO5R_05760</name>
</gene>
<feature type="domain" description="DUF7979" evidence="1">
    <location>
        <begin position="3"/>
        <end position="68"/>
    </location>
</feature>
<accession>A0ABD5PM82</accession>
<dbReference type="Proteomes" id="UP001595898">
    <property type="component" value="Unassembled WGS sequence"/>
</dbReference>
<proteinExistence type="predicted"/>
<evidence type="ECO:0000313" key="3">
    <source>
        <dbReference type="Proteomes" id="UP001595898"/>
    </source>
</evidence>
<protein>
    <recommendedName>
        <fullName evidence="1">DUF7979 domain-containing protein</fullName>
    </recommendedName>
</protein>
<dbReference type="EMBL" id="JBHSFA010000002">
    <property type="protein sequence ID" value="MFC4541430.1"/>
    <property type="molecule type" value="Genomic_DNA"/>
</dbReference>
<organism evidence="2 3">
    <name type="scientific">Halosolutus amylolyticus</name>
    <dbReference type="NCBI Taxonomy" id="2932267"/>
    <lineage>
        <taxon>Archaea</taxon>
        <taxon>Methanobacteriati</taxon>
        <taxon>Methanobacteriota</taxon>
        <taxon>Stenosarchaea group</taxon>
        <taxon>Halobacteria</taxon>
        <taxon>Halobacteriales</taxon>
        <taxon>Natrialbaceae</taxon>
        <taxon>Halosolutus</taxon>
    </lineage>
</organism>
<sequence>MNARVTVTRIESIPSSLDVRHIDELSERARDCFYRVVSEGTPVAVDADVEAELAQYDVVKFTEYYRVSLTSSHASGHVTA</sequence>
<name>A0ABD5PM82_9EURY</name>
<evidence type="ECO:0000313" key="2">
    <source>
        <dbReference type="EMBL" id="MFC4541430.1"/>
    </source>
</evidence>
<comment type="caution">
    <text evidence="2">The sequence shown here is derived from an EMBL/GenBank/DDBJ whole genome shotgun (WGS) entry which is preliminary data.</text>
</comment>